<gene>
    <name evidence="2" type="ORF">ATK36_5957</name>
</gene>
<evidence type="ECO:0000259" key="1">
    <source>
        <dbReference type="Pfam" id="PF13577"/>
    </source>
</evidence>
<keyword evidence="3" id="KW-1185">Reference proteome</keyword>
<evidence type="ECO:0000313" key="2">
    <source>
        <dbReference type="EMBL" id="PFG50710.1"/>
    </source>
</evidence>
<dbReference type="EMBL" id="PDJK01000002">
    <property type="protein sequence ID" value="PFG50710.1"/>
    <property type="molecule type" value="Genomic_DNA"/>
</dbReference>
<dbReference type="AlphaFoldDB" id="A0A2A9FJM6"/>
<organism evidence="2 3">
    <name type="scientific">Amycolatopsis sulphurea</name>
    <dbReference type="NCBI Taxonomy" id="76022"/>
    <lineage>
        <taxon>Bacteria</taxon>
        <taxon>Bacillati</taxon>
        <taxon>Actinomycetota</taxon>
        <taxon>Actinomycetes</taxon>
        <taxon>Pseudonocardiales</taxon>
        <taxon>Pseudonocardiaceae</taxon>
        <taxon>Amycolatopsis</taxon>
    </lineage>
</organism>
<dbReference type="InterPro" id="IPR032710">
    <property type="entry name" value="NTF2-like_dom_sf"/>
</dbReference>
<protein>
    <submittedName>
        <fullName evidence="2">SnoaL-like protein</fullName>
    </submittedName>
</protein>
<dbReference type="InterPro" id="IPR037401">
    <property type="entry name" value="SnoaL-like"/>
</dbReference>
<dbReference type="Gene3D" id="3.10.450.50">
    <property type="match status" value="1"/>
</dbReference>
<dbReference type="CDD" id="cd00531">
    <property type="entry name" value="NTF2_like"/>
    <property type="match status" value="1"/>
</dbReference>
<reference evidence="2 3" key="1">
    <citation type="submission" date="2017-10" db="EMBL/GenBank/DDBJ databases">
        <title>Sequencing the genomes of 1000 actinobacteria strains.</title>
        <authorList>
            <person name="Klenk H.-P."/>
        </authorList>
    </citation>
    <scope>NUCLEOTIDE SEQUENCE [LARGE SCALE GENOMIC DNA]</scope>
    <source>
        <strain evidence="2 3">DSM 46092</strain>
    </source>
</reference>
<comment type="caution">
    <text evidence="2">The sequence shown here is derived from an EMBL/GenBank/DDBJ whole genome shotgun (WGS) entry which is preliminary data.</text>
</comment>
<dbReference type="RefSeq" id="WP_211291983.1">
    <property type="nucleotide sequence ID" value="NZ_JBIAKZ010000033.1"/>
</dbReference>
<accession>A0A2A9FJM6</accession>
<dbReference type="Pfam" id="PF13577">
    <property type="entry name" value="SnoaL_4"/>
    <property type="match status" value="1"/>
</dbReference>
<feature type="domain" description="SnoaL-like" evidence="1">
    <location>
        <begin position="8"/>
        <end position="133"/>
    </location>
</feature>
<name>A0A2A9FJM6_9PSEU</name>
<sequence length="173" mass="19871">MTERPVSRLADRIEIEDCLHRYARAVDRLDYDGIAACYFDDATDTHGSYVGPVAGLVDDIRHRHRTIDAAQHFVTNVLIDFDGDDRAFVESYCLAYLRQQPADGAASQSEAITRCRYVDRFERREGRWAIADRVVVFDESLSVEVVDARQSDWVASRRDKSDPVYWWGRAPQP</sequence>
<dbReference type="SUPFAM" id="SSF54427">
    <property type="entry name" value="NTF2-like"/>
    <property type="match status" value="1"/>
</dbReference>
<dbReference type="Proteomes" id="UP000243542">
    <property type="component" value="Unassembled WGS sequence"/>
</dbReference>
<proteinExistence type="predicted"/>
<evidence type="ECO:0000313" key="3">
    <source>
        <dbReference type="Proteomes" id="UP000243542"/>
    </source>
</evidence>